<dbReference type="AlphaFoldDB" id="A0A8S4BWB9"/>
<dbReference type="PROSITE" id="PS51186">
    <property type="entry name" value="GNAT"/>
    <property type="match status" value="1"/>
</dbReference>
<dbReference type="SUPFAM" id="SSF55729">
    <property type="entry name" value="Acyl-CoA N-acyltransferases (Nat)"/>
    <property type="match status" value="1"/>
</dbReference>
<dbReference type="InterPro" id="IPR000182">
    <property type="entry name" value="GNAT_dom"/>
</dbReference>
<comment type="caution">
    <text evidence="2">The sequence shown here is derived from an EMBL/GenBank/DDBJ whole genome shotgun (WGS) entry which is preliminary data.</text>
</comment>
<reference evidence="2" key="1">
    <citation type="submission" date="2021-06" db="EMBL/GenBank/DDBJ databases">
        <authorList>
            <person name="Nardi T."/>
            <person name="Nardi T."/>
        </authorList>
    </citation>
    <scope>NUCLEOTIDE SEQUENCE</scope>
</reference>
<dbReference type="Pfam" id="PF13302">
    <property type="entry name" value="Acetyltransf_3"/>
    <property type="match status" value="1"/>
</dbReference>
<dbReference type="GO" id="GO:0008999">
    <property type="term" value="F:protein-N-terminal-alanine acetyltransferase activity"/>
    <property type="evidence" value="ECO:0007669"/>
    <property type="project" value="TreeGrafter"/>
</dbReference>
<dbReference type="Proteomes" id="UP000837675">
    <property type="component" value="Unassembled WGS sequence"/>
</dbReference>
<organism evidence="2 3">
    <name type="scientific">Hyalomma marginatum</name>
    <dbReference type="NCBI Taxonomy" id="34627"/>
    <lineage>
        <taxon>Eukaryota</taxon>
        <taxon>Metazoa</taxon>
        <taxon>Ecdysozoa</taxon>
        <taxon>Arthropoda</taxon>
        <taxon>Chelicerata</taxon>
        <taxon>Arachnida</taxon>
        <taxon>Acari</taxon>
        <taxon>Parasitiformes</taxon>
        <taxon>Ixodida</taxon>
        <taxon>Ixodoidea</taxon>
        <taxon>Ixodidae</taxon>
        <taxon>Hyalomminae</taxon>
        <taxon>Hyalomma</taxon>
    </lineage>
</organism>
<dbReference type="Gene3D" id="3.40.630.30">
    <property type="match status" value="1"/>
</dbReference>
<feature type="domain" description="N-acetyltransferase" evidence="1">
    <location>
        <begin position="23"/>
        <end position="180"/>
    </location>
</feature>
<dbReference type="EMBL" id="CAJVAF010000159">
    <property type="protein sequence ID" value="CAG7591153.1"/>
    <property type="molecule type" value="Genomic_DNA"/>
</dbReference>
<name>A0A8S4BWB9_9ACAR</name>
<evidence type="ECO:0000313" key="3">
    <source>
        <dbReference type="Proteomes" id="UP000837675"/>
    </source>
</evidence>
<evidence type="ECO:0000259" key="1">
    <source>
        <dbReference type="PROSITE" id="PS51186"/>
    </source>
</evidence>
<dbReference type="InterPro" id="IPR016181">
    <property type="entry name" value="Acyl_CoA_acyltransferase"/>
</dbReference>
<dbReference type="PANTHER" id="PTHR43792:SF9">
    <property type="entry name" value="RIBOSOMAL-PROTEIN-ALANINE ACETYLTRANSFERASE"/>
    <property type="match status" value="1"/>
</dbReference>
<evidence type="ECO:0000313" key="2">
    <source>
        <dbReference type="EMBL" id="CAG7591153.1"/>
    </source>
</evidence>
<dbReference type="PANTHER" id="PTHR43792">
    <property type="entry name" value="GNAT FAMILY, PUTATIVE (AFU_ORTHOLOGUE AFUA_3G00765)-RELATED-RELATED"/>
    <property type="match status" value="1"/>
</dbReference>
<gene>
    <name evidence="2" type="ORF">MHYMCMPASI_00403</name>
</gene>
<sequence>MQDRIFNYSSFFSKFPVINLENFILRDLSLSDNQRYFEVLSDPNVAQFLSDEDVPESPYKALEEIKFWGSLFYKKQSIFWAIVEKETNNLIGTVGFNSWNFSSQRAEISYDLASTHWRRNIMSEVLFHVLTFAFTKMCLNRIEAKTMTHNVASAALLLKMGFKKEGVLKSYRKVRSKFIDVDLYSLLLEEWAAVKNESNES</sequence>
<dbReference type="InterPro" id="IPR051531">
    <property type="entry name" value="N-acetyltransferase"/>
</dbReference>
<dbReference type="GO" id="GO:0005737">
    <property type="term" value="C:cytoplasm"/>
    <property type="evidence" value="ECO:0007669"/>
    <property type="project" value="TreeGrafter"/>
</dbReference>
<accession>A0A8S4BWB9</accession>
<protein>
    <submittedName>
        <fullName evidence="2">GNAT family N-acetyltransferase</fullName>
    </submittedName>
</protein>
<proteinExistence type="predicted"/>
<keyword evidence="3" id="KW-1185">Reference proteome</keyword>